<proteinExistence type="predicted"/>
<evidence type="ECO:0000313" key="2">
    <source>
        <dbReference type="EMBL" id="AOV00856.1"/>
    </source>
</evidence>
<evidence type="ECO:0000256" key="1">
    <source>
        <dbReference type="SAM" id="MobiDB-lite"/>
    </source>
</evidence>
<keyword evidence="3" id="KW-1185">Reference proteome</keyword>
<name>A0ABM6E0C1_9BURK</name>
<protein>
    <recommendedName>
        <fullName evidence="4">DUF4238 domain-containing protein</fullName>
    </recommendedName>
</protein>
<feature type="region of interest" description="Disordered" evidence="1">
    <location>
        <begin position="347"/>
        <end position="380"/>
    </location>
</feature>
<dbReference type="Proteomes" id="UP000095607">
    <property type="component" value="Chromosome"/>
</dbReference>
<accession>A0ABM6E0C1</accession>
<evidence type="ECO:0000313" key="3">
    <source>
        <dbReference type="Proteomes" id="UP000095607"/>
    </source>
</evidence>
<gene>
    <name evidence="2" type="ORF">BI380_05510</name>
</gene>
<dbReference type="RefSeq" id="WP_046239081.1">
    <property type="nucleotide sequence ID" value="NZ_CBCSDN010000056.1"/>
</dbReference>
<dbReference type="InterPro" id="IPR025332">
    <property type="entry name" value="DUF4238"/>
</dbReference>
<dbReference type="EMBL" id="CP017420">
    <property type="protein sequence ID" value="AOV00856.1"/>
    <property type="molecule type" value="Genomic_DNA"/>
</dbReference>
<organism evidence="2 3">
    <name type="scientific">Delftia tsuruhatensis</name>
    <dbReference type="NCBI Taxonomy" id="180282"/>
    <lineage>
        <taxon>Bacteria</taxon>
        <taxon>Pseudomonadati</taxon>
        <taxon>Pseudomonadota</taxon>
        <taxon>Betaproteobacteria</taxon>
        <taxon>Burkholderiales</taxon>
        <taxon>Comamonadaceae</taxon>
        <taxon>Delftia</taxon>
    </lineage>
</organism>
<reference evidence="2 3" key="1">
    <citation type="submission" date="2016-09" db="EMBL/GenBank/DDBJ databases">
        <title>Complete genome sequence of Deltia acidovorans CM13 isolated from murine proximal colonic tissue.</title>
        <authorList>
            <person name="Saffarian A."/>
        </authorList>
    </citation>
    <scope>NUCLEOTIDE SEQUENCE [LARGE SCALE GENOMIC DNA]</scope>
    <source>
        <strain evidence="2 3">CM13</strain>
    </source>
</reference>
<evidence type="ECO:0008006" key="4">
    <source>
        <dbReference type="Google" id="ProtNLM"/>
    </source>
</evidence>
<sequence>MAGRKQHFIPQALQRGFGVAKGKKSQVYVFKKGQEPYYSSTEGVAAQRDFYSAPSDEQSLDDKITIYERTVLAPAIAALREAPAGPVDSHVAAAVMVHLSIRTAFVRSSFSAAATEMLHYFADAMRSDQTARALLEVDTLKSESMLVKSIEEEILLQFDAIPESSRNALAKLVHFRAREKFPQMLPGLTAMVLQHFGMLLEKIPEAIVSGHSKALERDLAPALRVERLKAMNWQIIAAEPPTHFVLPDCLAVGSKTSNFQEISPYSLLSNDELAGVVMPVCSDKVLVGCFGNPELNPASLNRCFAQCSLEFFISSKADAQTAEAAKLIGSTFSKYVDSLVVEQAFSAPAKSGSNGESPETEAGALEPNPNRVPIKFEPSSRMSSKAQATVRKLMSAPELQMGLRTVEAIVVSDNIVRSLRQRGVTLNDHAAQVVKLGTCHTTETPDGVSSQLFVTTEAVNLVTKGHPLARTAAALIRHQAGRATYYATVATRIPKETLQRQRPPLEAIRLRIAHFYCSHYFGGRLSGRGLASDEEFAAADSLYGQVLAGCVQGITSARLHFIKHRDVDVALGLALGHVEQLLCATANACATAGNKIDRWKKSKSIEALQAVSLGEWFELLALDLERFFDSRENLTGDSDLILLGSHLERVLWSFGIVLSTPTPEQIWMDVCAEEQLENMRLMLRV</sequence>
<dbReference type="Pfam" id="PF14022">
    <property type="entry name" value="DUF4238"/>
    <property type="match status" value="1"/>
</dbReference>